<keyword evidence="1" id="KW-1133">Transmembrane helix</keyword>
<name>A0A2T0LDY4_9BACL</name>
<evidence type="ECO:0000256" key="1">
    <source>
        <dbReference type="SAM" id="Phobius"/>
    </source>
</evidence>
<accession>A0A2T0LDY4</accession>
<reference evidence="3 4" key="1">
    <citation type="submission" date="2018-03" db="EMBL/GenBank/DDBJ databases">
        <title>Genomic Encyclopedia of Archaeal and Bacterial Type Strains, Phase II (KMG-II): from individual species to whole genera.</title>
        <authorList>
            <person name="Goeker M."/>
        </authorList>
    </citation>
    <scope>NUCLEOTIDE SEQUENCE [LARGE SCALE GENOMIC DNA]</scope>
    <source>
        <strain evidence="3 4">DSM 44946</strain>
    </source>
</reference>
<protein>
    <submittedName>
        <fullName evidence="3">Uncharacterized protein DUF4328</fullName>
    </submittedName>
</protein>
<feature type="transmembrane region" description="Helical" evidence="1">
    <location>
        <begin position="173"/>
        <end position="194"/>
    </location>
</feature>
<dbReference type="Pfam" id="PF14219">
    <property type="entry name" value="DUF4328"/>
    <property type="match status" value="1"/>
</dbReference>
<feature type="domain" description="DUF4328" evidence="2">
    <location>
        <begin position="52"/>
        <end position="198"/>
    </location>
</feature>
<dbReference type="RefSeq" id="WP_211295728.1">
    <property type="nucleotide sequence ID" value="NZ_PVNE01000015.1"/>
</dbReference>
<feature type="transmembrane region" description="Helical" evidence="1">
    <location>
        <begin position="147"/>
        <end position="167"/>
    </location>
</feature>
<proteinExistence type="predicted"/>
<evidence type="ECO:0000313" key="4">
    <source>
        <dbReference type="Proteomes" id="UP000237797"/>
    </source>
</evidence>
<feature type="transmembrane region" description="Helical" evidence="1">
    <location>
        <begin position="12"/>
        <end position="37"/>
    </location>
</feature>
<keyword evidence="4" id="KW-1185">Reference proteome</keyword>
<dbReference type="EMBL" id="PVNE01000015">
    <property type="protein sequence ID" value="PRX40269.1"/>
    <property type="molecule type" value="Genomic_DNA"/>
</dbReference>
<dbReference type="Proteomes" id="UP000237797">
    <property type="component" value="Unassembled WGS sequence"/>
</dbReference>
<feature type="transmembrane region" description="Helical" evidence="1">
    <location>
        <begin position="57"/>
        <end position="78"/>
    </location>
</feature>
<gene>
    <name evidence="3" type="ORF">CLV97_11566</name>
</gene>
<sequence>MELSTRRTAGAVKLLLIIHAVLLFAGLYAHLSTYRLYSEMPELYWHLPHPARDVQRFVVLAQMCSFFITAIFFLLWTYRSYRKLSALSDRNLRFSPGWAVGWYFVPIMNLFRPYQVMEEMWKESAPDADPSRIEEGKSRTGSPLLKGWWGLWLLSHLLAGVLGVRPMDPGESALFMFLTGIAGILLCLVTFLLVRAIDQRLAKKRALMERQIREKARAFP</sequence>
<evidence type="ECO:0000313" key="3">
    <source>
        <dbReference type="EMBL" id="PRX40269.1"/>
    </source>
</evidence>
<keyword evidence="1" id="KW-0812">Transmembrane</keyword>
<dbReference type="AlphaFoldDB" id="A0A2T0LDY4"/>
<organism evidence="3 4">
    <name type="scientific">Planifilum fimeticola</name>
    <dbReference type="NCBI Taxonomy" id="201975"/>
    <lineage>
        <taxon>Bacteria</taxon>
        <taxon>Bacillati</taxon>
        <taxon>Bacillota</taxon>
        <taxon>Bacilli</taxon>
        <taxon>Bacillales</taxon>
        <taxon>Thermoactinomycetaceae</taxon>
        <taxon>Planifilum</taxon>
    </lineage>
</organism>
<comment type="caution">
    <text evidence="3">The sequence shown here is derived from an EMBL/GenBank/DDBJ whole genome shotgun (WGS) entry which is preliminary data.</text>
</comment>
<keyword evidence="1" id="KW-0472">Membrane</keyword>
<dbReference type="InterPro" id="IPR025565">
    <property type="entry name" value="DUF4328"/>
</dbReference>
<evidence type="ECO:0000259" key="2">
    <source>
        <dbReference type="Pfam" id="PF14219"/>
    </source>
</evidence>